<evidence type="ECO:0000313" key="1">
    <source>
        <dbReference type="EMBL" id="HJF28916.1"/>
    </source>
</evidence>
<dbReference type="Gene3D" id="3.90.79.10">
    <property type="entry name" value="Nucleoside Triphosphate Pyrophosphohydrolase"/>
    <property type="match status" value="1"/>
</dbReference>
<dbReference type="AlphaFoldDB" id="A0A9D2UUD2"/>
<dbReference type="GO" id="GO:0016787">
    <property type="term" value="F:hydrolase activity"/>
    <property type="evidence" value="ECO:0007669"/>
    <property type="project" value="UniProtKB-KW"/>
</dbReference>
<reference evidence="1" key="2">
    <citation type="submission" date="2021-09" db="EMBL/GenBank/DDBJ databases">
        <authorList>
            <person name="Gilroy R."/>
        </authorList>
    </citation>
    <scope>NUCLEOTIDE SEQUENCE</scope>
    <source>
        <strain evidence="1">CHK135-1449</strain>
    </source>
</reference>
<comment type="caution">
    <text evidence="1">The sequence shown here is derived from an EMBL/GenBank/DDBJ whole genome shotgun (WGS) entry which is preliminary data.</text>
</comment>
<keyword evidence="1" id="KW-0378">Hydrolase</keyword>
<proteinExistence type="predicted"/>
<dbReference type="EMBL" id="DYWX01000128">
    <property type="protein sequence ID" value="HJF28916.1"/>
    <property type="molecule type" value="Genomic_DNA"/>
</dbReference>
<organism evidence="1 2">
    <name type="scientific">Acinetobacter lwoffii</name>
    <dbReference type="NCBI Taxonomy" id="28090"/>
    <lineage>
        <taxon>Bacteria</taxon>
        <taxon>Pseudomonadati</taxon>
        <taxon>Pseudomonadota</taxon>
        <taxon>Gammaproteobacteria</taxon>
        <taxon>Moraxellales</taxon>
        <taxon>Moraxellaceae</taxon>
        <taxon>Acinetobacter</taxon>
    </lineage>
</organism>
<feature type="non-terminal residue" evidence="1">
    <location>
        <position position="1"/>
    </location>
</feature>
<dbReference type="Proteomes" id="UP000787156">
    <property type="component" value="Unassembled WGS sequence"/>
</dbReference>
<reference evidence="1" key="1">
    <citation type="journal article" date="2021" name="PeerJ">
        <title>Extensive microbial diversity within the chicken gut microbiome revealed by metagenomics and culture.</title>
        <authorList>
            <person name="Gilroy R."/>
            <person name="Ravi A."/>
            <person name="Getino M."/>
            <person name="Pursley I."/>
            <person name="Horton D.L."/>
            <person name="Alikhan N.F."/>
            <person name="Baker D."/>
            <person name="Gharbi K."/>
            <person name="Hall N."/>
            <person name="Watson M."/>
            <person name="Adriaenssens E.M."/>
            <person name="Foster-Nyarko E."/>
            <person name="Jarju S."/>
            <person name="Secka A."/>
            <person name="Antonio M."/>
            <person name="Oren A."/>
            <person name="Chaudhuri R.R."/>
            <person name="La Ragione R."/>
            <person name="Hildebrand F."/>
            <person name="Pallen M.J."/>
        </authorList>
    </citation>
    <scope>NUCLEOTIDE SEQUENCE</scope>
    <source>
        <strain evidence="1">CHK135-1449</strain>
    </source>
</reference>
<gene>
    <name evidence="1" type="ORF">K8V79_11925</name>
</gene>
<protein>
    <submittedName>
        <fullName evidence="1">NUDIX hydrolase</fullName>
    </submittedName>
</protein>
<name>A0A9D2UUD2_ACILW</name>
<evidence type="ECO:0000313" key="2">
    <source>
        <dbReference type="Proteomes" id="UP000787156"/>
    </source>
</evidence>
<accession>A0A9D2UUD2</accession>
<sequence length="57" mass="6720">AGEETIESQLFEEENIPWSELAFPSVEQTLRHYFEDRKTHHFPLHLETLGTRLDHTG</sequence>